<name>A5AJT1_VITVI</name>
<organism evidence="6">
    <name type="scientific">Vitis vinifera</name>
    <name type="common">Grape</name>
    <dbReference type="NCBI Taxonomy" id="29760"/>
    <lineage>
        <taxon>Eukaryota</taxon>
        <taxon>Viridiplantae</taxon>
        <taxon>Streptophyta</taxon>
        <taxon>Embryophyta</taxon>
        <taxon>Tracheophyta</taxon>
        <taxon>Spermatophyta</taxon>
        <taxon>Magnoliopsida</taxon>
        <taxon>eudicotyledons</taxon>
        <taxon>Gunneridae</taxon>
        <taxon>Pentapetalae</taxon>
        <taxon>rosids</taxon>
        <taxon>Vitales</taxon>
        <taxon>Vitaceae</taxon>
        <taxon>Viteae</taxon>
        <taxon>Vitis</taxon>
    </lineage>
</organism>
<feature type="compositionally biased region" description="Basic and acidic residues" evidence="4">
    <location>
        <begin position="327"/>
        <end position="337"/>
    </location>
</feature>
<gene>
    <name evidence="6" type="ORF">VITISV_000759</name>
</gene>
<evidence type="ECO:0000256" key="4">
    <source>
        <dbReference type="SAM" id="MobiDB-lite"/>
    </source>
</evidence>
<feature type="domain" description="BRX" evidence="5">
    <location>
        <begin position="435"/>
        <end position="492"/>
    </location>
</feature>
<dbReference type="InterPro" id="IPR027988">
    <property type="entry name" value="BRX_N"/>
</dbReference>
<feature type="region of interest" description="Disordered" evidence="4">
    <location>
        <begin position="319"/>
        <end position="430"/>
    </location>
</feature>
<evidence type="ECO:0000259" key="5">
    <source>
        <dbReference type="PROSITE" id="PS51514"/>
    </source>
</evidence>
<feature type="compositionally biased region" description="Polar residues" evidence="4">
    <location>
        <begin position="387"/>
        <end position="414"/>
    </location>
</feature>
<feature type="domain" description="BRX" evidence="5">
    <location>
        <begin position="256"/>
        <end position="311"/>
    </location>
</feature>
<dbReference type="InterPro" id="IPR013591">
    <property type="entry name" value="Brevis_radix_dom"/>
</dbReference>
<comment type="subcellular location">
    <subcellularLocation>
        <location evidence="1">Nucleus</location>
    </subcellularLocation>
</comment>
<dbReference type="ExpressionAtlas" id="A5AJT1">
    <property type="expression patterns" value="baseline and differential"/>
</dbReference>
<proteinExistence type="inferred from homology"/>
<evidence type="ECO:0000256" key="1">
    <source>
        <dbReference type="ARBA" id="ARBA00004123"/>
    </source>
</evidence>
<dbReference type="EMBL" id="AM428373">
    <property type="protein sequence ID" value="CAN62547.1"/>
    <property type="molecule type" value="Genomic_DNA"/>
</dbReference>
<feature type="region of interest" description="Disordered" evidence="4">
    <location>
        <begin position="131"/>
        <end position="153"/>
    </location>
</feature>
<dbReference type="Pfam" id="PF13713">
    <property type="entry name" value="BRX_N"/>
    <property type="match status" value="1"/>
</dbReference>
<evidence type="ECO:0000256" key="3">
    <source>
        <dbReference type="ARBA" id="ARBA00023242"/>
    </source>
</evidence>
<dbReference type="InterPro" id="IPR044532">
    <property type="entry name" value="BRX-like"/>
</dbReference>
<dbReference type="GO" id="GO:0005634">
    <property type="term" value="C:nucleus"/>
    <property type="evidence" value="ECO:0007669"/>
    <property type="project" value="UniProtKB-SubCell"/>
</dbReference>
<evidence type="ECO:0000313" key="6">
    <source>
        <dbReference type="EMBL" id="CAN62547.1"/>
    </source>
</evidence>
<dbReference type="Pfam" id="PF08381">
    <property type="entry name" value="BRX"/>
    <property type="match status" value="2"/>
</dbReference>
<sequence length="560" mass="61807">MTAELLHSAAIKPLTATLRYSNGGRPQNHVPGQHDGGSPDSPFGLGQIMSSSGSTVAGRIKRESASFKRHHRTATDKRAATLTRSRHYHPTPGGSERISDCVIYGIKVLSTSNSASEVRMLTCITRSKQLSDESLKQTEEANASNTPGTKQQSIKALTCQIKDMALKATGAYRNCNPCSASVQHQSRSYAESDSASASERFRWSYRRTGSSSSTTPRWGKEMEARLKGLSSGEGTPASASGRRVESVVFVEENEPKEWVAQVEPGVLITFVSLPRGGNDLKRIRFSREMFNKWQAQRWWAENYDRVMELYNVQRFNRQAFPLPTPPRSEDESSKMESAEDSPVTPPLTKERLPRNLYRPSGLGMGYSSSDSLDHHPMQPRHFYDSGGLTSTPKLSSISGAKTETSSMDASIRTSSSREADRSGELSVSNASDLETEWVEEDEPGVYITIRALPGGTRELRRVRFRQVNFCSENGLERCMLDFGGRRTGQEYMNSTCEGANQGSSQMVPSSSVSYLSYSRGRGRGRASSIGIWQNAEAKQPQRAHASPHILMGAKVQGFFE</sequence>
<accession>A5AJT1</accession>
<dbReference type="AlphaFoldDB" id="A5AJT1"/>
<keyword evidence="3" id="KW-0539">Nucleus</keyword>
<evidence type="ECO:0000256" key="2">
    <source>
        <dbReference type="ARBA" id="ARBA00009057"/>
    </source>
</evidence>
<comment type="similarity">
    <text evidence="2">Belongs to the BRX family.</text>
</comment>
<dbReference type="PANTHER" id="PTHR46058">
    <property type="entry name" value="PROTEIN BREVIS RADIX-LIKE 1"/>
    <property type="match status" value="1"/>
</dbReference>
<dbReference type="OrthoDB" id="10250282at2759"/>
<dbReference type="PANTHER" id="PTHR46058:SF3">
    <property type="entry name" value="PROTEIN BREVIS RADIX-LIKE 4"/>
    <property type="match status" value="1"/>
</dbReference>
<protein>
    <recommendedName>
        <fullName evidence="5">BRX domain-containing protein</fullName>
    </recommendedName>
</protein>
<dbReference type="PROSITE" id="PS51514">
    <property type="entry name" value="BRX"/>
    <property type="match status" value="2"/>
</dbReference>
<feature type="compositionally biased region" description="Polar residues" evidence="4">
    <location>
        <begin position="140"/>
        <end position="153"/>
    </location>
</feature>
<feature type="region of interest" description="Disordered" evidence="4">
    <location>
        <begin position="19"/>
        <end position="40"/>
    </location>
</feature>
<reference evidence="6" key="1">
    <citation type="journal article" date="2007" name="PLoS ONE">
        <title>The first genome sequence of an elite grapevine cultivar (Pinot noir Vitis vinifera L.): coping with a highly heterozygous genome.</title>
        <authorList>
            <person name="Velasco R."/>
            <person name="Zharkikh A."/>
            <person name="Troggio M."/>
            <person name="Cartwright D.A."/>
            <person name="Cestaro A."/>
            <person name="Pruss D."/>
            <person name="Pindo M."/>
            <person name="FitzGerald L.M."/>
            <person name="Vezzulli S."/>
            <person name="Reid J."/>
            <person name="Malacarne G."/>
            <person name="Iliev D."/>
            <person name="Coppola G."/>
            <person name="Wardell B."/>
            <person name="Micheletti D."/>
            <person name="Macalma T."/>
            <person name="Facci M."/>
            <person name="Mitchell J.T."/>
            <person name="Perazzolli M."/>
            <person name="Eldredge G."/>
            <person name="Gatto P."/>
            <person name="Oyzerski R."/>
            <person name="Moretto M."/>
            <person name="Gutin N."/>
            <person name="Stefanini M."/>
            <person name="Chen Y."/>
            <person name="Segala C."/>
            <person name="Davenport C."/>
            <person name="Dematte L."/>
            <person name="Mraz A."/>
            <person name="Battilana J."/>
            <person name="Stormo K."/>
            <person name="Costa F."/>
            <person name="Tao Q."/>
            <person name="Si-Ammour A."/>
            <person name="Harkins T."/>
            <person name="Lackey A."/>
            <person name="Perbost C."/>
            <person name="Taillon B."/>
            <person name="Stella A."/>
            <person name="Solovyev V."/>
            <person name="Fawcett J.A."/>
            <person name="Sterck L."/>
            <person name="Vandepoele K."/>
            <person name="Grando S.M."/>
            <person name="Toppo S."/>
            <person name="Moser C."/>
            <person name="Lanchbury J."/>
            <person name="Bogden R."/>
            <person name="Skolnick M."/>
            <person name="Sgaramella V."/>
            <person name="Bhatnagar S.K."/>
            <person name="Fontana P."/>
            <person name="Gutin A."/>
            <person name="Van de Peer Y."/>
            <person name="Salamini F."/>
            <person name="Viola R."/>
        </authorList>
    </citation>
    <scope>NUCLEOTIDE SEQUENCE</scope>
</reference>